<gene>
    <name evidence="1" type="ORF">C2G38_2221792</name>
</gene>
<organism evidence="1 2">
    <name type="scientific">Gigaspora rosea</name>
    <dbReference type="NCBI Taxonomy" id="44941"/>
    <lineage>
        <taxon>Eukaryota</taxon>
        <taxon>Fungi</taxon>
        <taxon>Fungi incertae sedis</taxon>
        <taxon>Mucoromycota</taxon>
        <taxon>Glomeromycotina</taxon>
        <taxon>Glomeromycetes</taxon>
        <taxon>Diversisporales</taxon>
        <taxon>Gigasporaceae</taxon>
        <taxon>Gigaspora</taxon>
    </lineage>
</organism>
<proteinExistence type="predicted"/>
<dbReference type="Proteomes" id="UP000266673">
    <property type="component" value="Unassembled WGS sequence"/>
</dbReference>
<sequence length="614" mass="71925">MSKNRLPLYNSFFSELVEVQTHLEDYPMCKRHYNQLIASNYFHHHLLNLNSQWHNTKQQVENHDLETEFIEKQTCEIGIQVELVSEQVEKQFCEQLNKKIEEIEDLKKYLSCGYDYIIESWECDQKISQEKLFKKVVAVDAIYGSRHKNYVSEINLTLSAIKYSLARVKTIVDIDNHVISSRSYITFINWLESLAIEQEPIPEGLLFIAFDNEQWGQYNYLDRGYNTVIYHTVTSFVALNINKKNLVQFTTNPDILAALRAESTNESVQITSSFEYISITQKLEPDQNVVVPEMIGKNVPVVCDGVPYNLAQKIKKRFPWLVLIPGALYEEMNMLKAFVELNWAIDINQFAIHQGYRTENQLRFFKTFETENLSVNGYLNWVEKQDDSIYKLKFEQAIVNFRTGVRNNRPLLRNAARHIFAPIWSSHRHPIYCYIEVYYEEQLLRLHPEIRKIVESYFVISRSGYCNQYQGLDAILEEINKYLKALIPPVPSQRYWNIVAQNYTKFIKIKSESLESWTCPDYTLESQFESFEEEHSLSEQLKNFSNLACERRIAFIKKTFENNKSSLPPPIPVTTQEEKAAMSEENMSKAELLTTINSLLTSINTSDCIKYRSL</sequence>
<dbReference type="OrthoDB" id="2378260at2759"/>
<name>A0A397UC21_9GLOM</name>
<evidence type="ECO:0000313" key="1">
    <source>
        <dbReference type="EMBL" id="RIB04656.1"/>
    </source>
</evidence>
<reference evidence="1 2" key="1">
    <citation type="submission" date="2018-06" db="EMBL/GenBank/DDBJ databases">
        <title>Comparative genomics reveals the genomic features of Rhizophagus irregularis, R. cerebriforme, R. diaphanum and Gigaspora rosea, and their symbiotic lifestyle signature.</title>
        <authorList>
            <person name="Morin E."/>
            <person name="San Clemente H."/>
            <person name="Chen E.C.H."/>
            <person name="De La Providencia I."/>
            <person name="Hainaut M."/>
            <person name="Kuo A."/>
            <person name="Kohler A."/>
            <person name="Murat C."/>
            <person name="Tang N."/>
            <person name="Roy S."/>
            <person name="Loubradou J."/>
            <person name="Henrissat B."/>
            <person name="Grigoriev I.V."/>
            <person name="Corradi N."/>
            <person name="Roux C."/>
            <person name="Martin F.M."/>
        </authorList>
    </citation>
    <scope>NUCLEOTIDE SEQUENCE [LARGE SCALE GENOMIC DNA]</scope>
    <source>
        <strain evidence="1 2">DAOM 194757</strain>
    </source>
</reference>
<accession>A0A397UC21</accession>
<keyword evidence="2" id="KW-1185">Reference proteome</keyword>
<dbReference type="EMBL" id="QKWP01002136">
    <property type="protein sequence ID" value="RIB04656.1"/>
    <property type="molecule type" value="Genomic_DNA"/>
</dbReference>
<protein>
    <submittedName>
        <fullName evidence="1">Uncharacterized protein</fullName>
    </submittedName>
</protein>
<dbReference type="AlphaFoldDB" id="A0A397UC21"/>
<comment type="caution">
    <text evidence="1">The sequence shown here is derived from an EMBL/GenBank/DDBJ whole genome shotgun (WGS) entry which is preliminary data.</text>
</comment>
<evidence type="ECO:0000313" key="2">
    <source>
        <dbReference type="Proteomes" id="UP000266673"/>
    </source>
</evidence>